<sequence>MPVVQLEAAEANNDHNGNEKAVDAKPGTVEWTAPCMRTKWAEADGEEDDEAGVKGWTGVHPNEQDEANK</sequence>
<keyword evidence="3" id="KW-1185">Reference proteome</keyword>
<evidence type="ECO:0000313" key="2">
    <source>
        <dbReference type="EMBL" id="RXW12968.1"/>
    </source>
</evidence>
<feature type="region of interest" description="Disordered" evidence="1">
    <location>
        <begin position="8"/>
        <end position="27"/>
    </location>
</feature>
<dbReference type="Proteomes" id="UP000290288">
    <property type="component" value="Unassembled WGS sequence"/>
</dbReference>
<proteinExistence type="predicted"/>
<evidence type="ECO:0000313" key="3">
    <source>
        <dbReference type="Proteomes" id="UP000290288"/>
    </source>
</evidence>
<reference evidence="2 3" key="1">
    <citation type="submission" date="2019-01" db="EMBL/GenBank/DDBJ databases">
        <title>Draft genome sequence of Psathyrella aberdarensis IHI B618.</title>
        <authorList>
            <person name="Buettner E."/>
            <person name="Kellner H."/>
        </authorList>
    </citation>
    <scope>NUCLEOTIDE SEQUENCE [LARGE SCALE GENOMIC DNA]</scope>
    <source>
        <strain evidence="2 3">IHI B618</strain>
    </source>
</reference>
<name>A0A4V1Q1W1_9AGAR</name>
<comment type="caution">
    <text evidence="2">The sequence shown here is derived from an EMBL/GenBank/DDBJ whole genome shotgun (WGS) entry which is preliminary data.</text>
</comment>
<accession>A0A4V1Q1W1</accession>
<evidence type="ECO:0000256" key="1">
    <source>
        <dbReference type="SAM" id="MobiDB-lite"/>
    </source>
</evidence>
<organism evidence="2 3">
    <name type="scientific">Candolleomyces aberdarensis</name>
    <dbReference type="NCBI Taxonomy" id="2316362"/>
    <lineage>
        <taxon>Eukaryota</taxon>
        <taxon>Fungi</taxon>
        <taxon>Dikarya</taxon>
        <taxon>Basidiomycota</taxon>
        <taxon>Agaricomycotina</taxon>
        <taxon>Agaricomycetes</taxon>
        <taxon>Agaricomycetidae</taxon>
        <taxon>Agaricales</taxon>
        <taxon>Agaricineae</taxon>
        <taxon>Psathyrellaceae</taxon>
        <taxon>Candolleomyces</taxon>
    </lineage>
</organism>
<dbReference type="EMBL" id="SDEE01001058">
    <property type="protein sequence ID" value="RXW12968.1"/>
    <property type="molecule type" value="Genomic_DNA"/>
</dbReference>
<protein>
    <submittedName>
        <fullName evidence="2">Uncharacterized protein</fullName>
    </submittedName>
</protein>
<dbReference type="OrthoDB" id="449263at2759"/>
<feature type="compositionally biased region" description="Basic and acidic residues" evidence="1">
    <location>
        <begin position="12"/>
        <end position="23"/>
    </location>
</feature>
<dbReference type="AlphaFoldDB" id="A0A4V1Q1W1"/>
<gene>
    <name evidence="2" type="ORF">EST38_g12884</name>
</gene>
<feature type="region of interest" description="Disordered" evidence="1">
    <location>
        <begin position="43"/>
        <end position="69"/>
    </location>
</feature>